<keyword evidence="1" id="KW-0732">Signal</keyword>
<comment type="caution">
    <text evidence="2">The sequence shown here is derived from an EMBL/GenBank/DDBJ whole genome shotgun (WGS) entry which is preliminary data.</text>
</comment>
<dbReference type="EMBL" id="LMXB01000038">
    <property type="protein sequence ID" value="KUO20345.1"/>
    <property type="molecule type" value="Genomic_DNA"/>
</dbReference>
<gene>
    <name evidence="2" type="ORF">AQJ91_14460</name>
</gene>
<dbReference type="RefSeq" id="WP_067020787.1">
    <property type="nucleotide sequence ID" value="NZ_KQ949081.1"/>
</dbReference>
<evidence type="ECO:0008006" key="4">
    <source>
        <dbReference type="Google" id="ProtNLM"/>
    </source>
</evidence>
<feature type="chain" id="PRO_5007174314" description="Tat pathway signal protein" evidence="1">
    <location>
        <begin position="29"/>
        <end position="183"/>
    </location>
</feature>
<keyword evidence="3" id="KW-1185">Reference proteome</keyword>
<reference evidence="2 3" key="1">
    <citation type="submission" date="2015-10" db="EMBL/GenBank/DDBJ databases">
        <title>Draft genome sequence of Streptomyces sp. RV15, isolated from a marine sponge.</title>
        <authorList>
            <person name="Ruckert C."/>
            <person name="Abdelmohsen U.R."/>
            <person name="Winkler A."/>
            <person name="Hentschel U."/>
            <person name="Kalinowski J."/>
            <person name="Kampfer P."/>
            <person name="Glaeser S."/>
        </authorList>
    </citation>
    <scope>NUCLEOTIDE SEQUENCE [LARGE SCALE GENOMIC DNA]</scope>
    <source>
        <strain evidence="2 3">RV15</strain>
    </source>
</reference>
<feature type="signal peptide" evidence="1">
    <location>
        <begin position="1"/>
        <end position="28"/>
    </location>
</feature>
<protein>
    <recommendedName>
        <fullName evidence="4">Tat pathway signal protein</fullName>
    </recommendedName>
</protein>
<sequence length="183" mass="19585">MKYTKVIAAVTAAAAALTLGVCVSPASAHTSDGWVRGYGDFSDDWNDEGILSRTSYASSNATCLWQKILWAEGVSYAGTSTSETFTKDKIDGIFGTNTARATWSLQSGWRLGTDSTVGGATFGRAARNLSYVGGSTASGKALTLQYNGDEHTFSIIRNPDGKYTFLDRRGDWRQAGYGYHSCG</sequence>
<proteinExistence type="predicted"/>
<dbReference type="Proteomes" id="UP000053260">
    <property type="component" value="Unassembled WGS sequence"/>
</dbReference>
<evidence type="ECO:0000256" key="1">
    <source>
        <dbReference type="SAM" id="SignalP"/>
    </source>
</evidence>
<evidence type="ECO:0000313" key="3">
    <source>
        <dbReference type="Proteomes" id="UP000053260"/>
    </source>
</evidence>
<name>A0A124IF49_9ACTN</name>
<dbReference type="AlphaFoldDB" id="A0A124IF49"/>
<dbReference type="OrthoDB" id="5244994at2"/>
<dbReference type="STRING" id="909626.AQJ91_14460"/>
<organism evidence="2 3">
    <name type="scientific">Streptomyces dysideae</name>
    <dbReference type="NCBI Taxonomy" id="909626"/>
    <lineage>
        <taxon>Bacteria</taxon>
        <taxon>Bacillati</taxon>
        <taxon>Actinomycetota</taxon>
        <taxon>Actinomycetes</taxon>
        <taxon>Kitasatosporales</taxon>
        <taxon>Streptomycetaceae</taxon>
        <taxon>Streptomyces</taxon>
    </lineage>
</organism>
<accession>A0A124IF49</accession>
<evidence type="ECO:0000313" key="2">
    <source>
        <dbReference type="EMBL" id="KUO20345.1"/>
    </source>
</evidence>